<dbReference type="PANTHER" id="PTHR19143:SF426">
    <property type="entry name" value="RE19569P"/>
    <property type="match status" value="1"/>
</dbReference>
<evidence type="ECO:0000256" key="3">
    <source>
        <dbReference type="SAM" id="MobiDB-lite"/>
    </source>
</evidence>
<dbReference type="SUPFAM" id="SSF56496">
    <property type="entry name" value="Fibrinogen C-terminal domain-like"/>
    <property type="match status" value="1"/>
</dbReference>
<gene>
    <name evidence="5" type="primary">TL5B_9</name>
    <name evidence="5" type="ORF">FJT64_012172</name>
</gene>
<dbReference type="InterPro" id="IPR036056">
    <property type="entry name" value="Fibrinogen-like_C"/>
</dbReference>
<organism evidence="5 6">
    <name type="scientific">Amphibalanus amphitrite</name>
    <name type="common">Striped barnacle</name>
    <name type="synonym">Balanus amphitrite</name>
    <dbReference type="NCBI Taxonomy" id="1232801"/>
    <lineage>
        <taxon>Eukaryota</taxon>
        <taxon>Metazoa</taxon>
        <taxon>Ecdysozoa</taxon>
        <taxon>Arthropoda</taxon>
        <taxon>Crustacea</taxon>
        <taxon>Multicrustacea</taxon>
        <taxon>Cirripedia</taxon>
        <taxon>Thoracica</taxon>
        <taxon>Thoracicalcarea</taxon>
        <taxon>Balanomorpha</taxon>
        <taxon>Balanoidea</taxon>
        <taxon>Balanidae</taxon>
        <taxon>Amphibalaninae</taxon>
        <taxon>Amphibalanus</taxon>
    </lineage>
</organism>
<reference evidence="5 6" key="1">
    <citation type="submission" date="2019-07" db="EMBL/GenBank/DDBJ databases">
        <title>Draft genome assembly of a fouling barnacle, Amphibalanus amphitrite (Darwin, 1854): The first reference genome for Thecostraca.</title>
        <authorList>
            <person name="Kim W."/>
        </authorList>
    </citation>
    <scope>NUCLEOTIDE SEQUENCE [LARGE SCALE GENOMIC DNA]</scope>
    <source>
        <strain evidence="5">SNU_AA5</strain>
        <tissue evidence="5">Soma without cirri and trophi</tissue>
    </source>
</reference>
<accession>A0A6A4V7E9</accession>
<name>A0A6A4V7E9_AMPAM</name>
<evidence type="ECO:0000256" key="2">
    <source>
        <dbReference type="ARBA" id="ARBA00053344"/>
    </source>
</evidence>
<evidence type="ECO:0000313" key="5">
    <source>
        <dbReference type="EMBL" id="KAF0289615.1"/>
    </source>
</evidence>
<keyword evidence="6" id="KW-1185">Reference proteome</keyword>
<feature type="region of interest" description="Disordered" evidence="3">
    <location>
        <begin position="377"/>
        <end position="405"/>
    </location>
</feature>
<dbReference type="GO" id="GO:0005615">
    <property type="term" value="C:extracellular space"/>
    <property type="evidence" value="ECO:0007669"/>
    <property type="project" value="TreeGrafter"/>
</dbReference>
<comment type="caution">
    <text evidence="5">The sequence shown here is derived from an EMBL/GenBank/DDBJ whole genome shotgun (WGS) entry which is preliminary data.</text>
</comment>
<evidence type="ECO:0000313" key="6">
    <source>
        <dbReference type="Proteomes" id="UP000440578"/>
    </source>
</evidence>
<dbReference type="Gene3D" id="3.90.215.10">
    <property type="entry name" value="Gamma Fibrinogen, chain A, domain 1"/>
    <property type="match status" value="1"/>
</dbReference>
<dbReference type="NCBIfam" id="NF040941">
    <property type="entry name" value="GGGWT_bact"/>
    <property type="match status" value="1"/>
</dbReference>
<dbReference type="InterPro" id="IPR050373">
    <property type="entry name" value="Fibrinogen_C-term_domain"/>
</dbReference>
<keyword evidence="1" id="KW-1015">Disulfide bond</keyword>
<dbReference type="OrthoDB" id="7735550at2759"/>
<dbReference type="PANTHER" id="PTHR19143">
    <property type="entry name" value="FIBRINOGEN/TENASCIN/ANGIOPOEITIN"/>
    <property type="match status" value="1"/>
</dbReference>
<dbReference type="AlphaFoldDB" id="A0A6A4V7E9"/>
<feature type="region of interest" description="Disordered" evidence="3">
    <location>
        <begin position="302"/>
        <end position="326"/>
    </location>
</feature>
<feature type="compositionally biased region" description="Polar residues" evidence="3">
    <location>
        <begin position="112"/>
        <end position="124"/>
    </location>
</feature>
<feature type="compositionally biased region" description="Polar residues" evidence="3">
    <location>
        <begin position="377"/>
        <end position="387"/>
    </location>
</feature>
<comment type="function">
    <text evidence="2">Lectin involved in innate immunity. Agglutinates all types of human erythrocytes, Gram-positive and Gram-negative bacteria. Has a stronger agglutinating activity towards Gram-negative bacteria than towards Gram-positive bacteria. Specifically recognizes acetyl group-containing substances on agglutinated cells. The hemagglutinating activity was inhibited by EDTA, acetyl group-containing mono- and disaccharides, N-acetyl derivatives of amino acids, other acetyl group-containing substances, propionamide and benzamide. Enhances the antimicrobial activity of big defensin against Gram-positive bacteria but not against Gram-negative bacteria.</text>
</comment>
<dbReference type="EMBL" id="VIIS01002022">
    <property type="protein sequence ID" value="KAF0289615.1"/>
    <property type="molecule type" value="Genomic_DNA"/>
</dbReference>
<dbReference type="Pfam" id="PF00147">
    <property type="entry name" value="Fibrinogen_C"/>
    <property type="match status" value="1"/>
</dbReference>
<dbReference type="InterPro" id="IPR014716">
    <property type="entry name" value="Fibrinogen_a/b/g_C_1"/>
</dbReference>
<dbReference type="PROSITE" id="PS51406">
    <property type="entry name" value="FIBRINOGEN_C_2"/>
    <property type="match status" value="1"/>
</dbReference>
<dbReference type="FunFam" id="3.90.215.10:FF:000001">
    <property type="entry name" value="Tenascin isoform 1"/>
    <property type="match status" value="1"/>
</dbReference>
<feature type="region of interest" description="Disordered" evidence="3">
    <location>
        <begin position="106"/>
        <end position="137"/>
    </location>
</feature>
<proteinExistence type="predicted"/>
<dbReference type="InterPro" id="IPR002181">
    <property type="entry name" value="Fibrinogen_a/b/g_C_dom"/>
</dbReference>
<dbReference type="Proteomes" id="UP000440578">
    <property type="component" value="Unassembled WGS sequence"/>
</dbReference>
<dbReference type="CDD" id="cd00087">
    <property type="entry name" value="FReD"/>
    <property type="match status" value="1"/>
</dbReference>
<evidence type="ECO:0000259" key="4">
    <source>
        <dbReference type="PROSITE" id="PS51406"/>
    </source>
</evidence>
<evidence type="ECO:0000256" key="1">
    <source>
        <dbReference type="ARBA" id="ARBA00023157"/>
    </source>
</evidence>
<dbReference type="SMART" id="SM00186">
    <property type="entry name" value="FBG"/>
    <property type="match status" value="1"/>
</dbReference>
<feature type="domain" description="Fibrinogen C-terminal" evidence="4">
    <location>
        <begin position="424"/>
        <end position="648"/>
    </location>
</feature>
<sequence>MFEVLISSLDDKFKRVDTIERAIHMVMRHMEIMDSRLQESNNMTATILNRVERLEERVAGRPIPSGGVPAGATSAVPAQLEQQLQSLDRRLQRIQHTVDELEVVPVDDVEPSASSRTTQTTSKRGSVRPRGRTTQDVSHQLVKVKSTALKGRDAEKMVQTINEVRGKVVAMDTKLSFHMGQMSDNLSAVIKSMSDVSGVLLEPPRTSDSGVAGRSKLDLLVNKIEPLMEVSSKMDEVWNVVVGTKSSIDDLVPKSEELIHTTSRQERAINSIHSDLQERTKQIIDNLGMVEQRLNKRVDTTPARARAVDGDSDENEPVTAFSQGRATENTKRYIRPVAFPTRPTTSTAPLSRERLDKEAPFDLLDQQFLEAFQNYTASQTDESTTATPVPRSGSRGRPNGIVFPGRAPPAANNSTFITGGEQQDNVNIGGYSCEEFREKGLNKSGVYYLRIHGTSYWYLRVYCDMETDGGGWTVVQRRDNYGEDDQQSFNQPWEEYKQGFGNPTKAFWLGNENIFMLTNTEDYQLRIELEDFDGETSTATSRCTARKDNYKLEIGGYEGNAGDSMNDPWYGSNLSPFSTYDRDNDRSSLNCASMLKGGWWWRSCGRGLNGLYLTDPNDVIARQGIVWYRWRGWDYSLKRSVMMIRPNRRAKETVAEADAD</sequence>
<protein>
    <submittedName>
        <fullName evidence="5">Techylectin-5B</fullName>
    </submittedName>
</protein>
<dbReference type="GO" id="GO:0030246">
    <property type="term" value="F:carbohydrate binding"/>
    <property type="evidence" value="ECO:0007669"/>
    <property type="project" value="UniProtKB-ARBA"/>
</dbReference>